<evidence type="ECO:0000256" key="2">
    <source>
        <dbReference type="ARBA" id="ARBA00022670"/>
    </source>
</evidence>
<keyword evidence="3" id="KW-0064">Aspartyl protease</keyword>
<dbReference type="Proteomes" id="UP000199207">
    <property type="component" value="Unassembled WGS sequence"/>
</dbReference>
<keyword evidence="4" id="KW-0378">Hydrolase</keyword>
<dbReference type="EMBL" id="FOLM01000009">
    <property type="protein sequence ID" value="SFD06469.1"/>
    <property type="molecule type" value="Genomic_DNA"/>
</dbReference>
<evidence type="ECO:0000256" key="1">
    <source>
        <dbReference type="ARBA" id="ARBA00006814"/>
    </source>
</evidence>
<dbReference type="InterPro" id="IPR000671">
    <property type="entry name" value="Peptidase_A31"/>
</dbReference>
<dbReference type="PRINTS" id="PR00446">
    <property type="entry name" value="HYDRGNUPTAKE"/>
</dbReference>
<evidence type="ECO:0000313" key="5">
    <source>
        <dbReference type="EMBL" id="SFD06469.1"/>
    </source>
</evidence>
<dbReference type="InterPro" id="IPR023430">
    <property type="entry name" value="Pept_HybD-like_dom_sf"/>
</dbReference>
<protein>
    <submittedName>
        <fullName evidence="5">Hydrogenase maturation protease</fullName>
    </submittedName>
</protein>
<organism evidence="5 6">
    <name type="scientific">Streptomyces aidingensis</name>
    <dbReference type="NCBI Taxonomy" id="910347"/>
    <lineage>
        <taxon>Bacteria</taxon>
        <taxon>Bacillati</taxon>
        <taxon>Actinomycetota</taxon>
        <taxon>Actinomycetes</taxon>
        <taxon>Kitasatosporales</taxon>
        <taxon>Streptomycetaceae</taxon>
        <taxon>Streptomyces</taxon>
    </lineage>
</organism>
<dbReference type="GO" id="GO:0016485">
    <property type="term" value="P:protein processing"/>
    <property type="evidence" value="ECO:0007669"/>
    <property type="project" value="TreeGrafter"/>
</dbReference>
<name>A0A1I1P9I3_9ACTN</name>
<proteinExistence type="inferred from homology"/>
<comment type="similarity">
    <text evidence="1">Belongs to the peptidase A31 family.</text>
</comment>
<reference evidence="5 6" key="1">
    <citation type="submission" date="2016-10" db="EMBL/GenBank/DDBJ databases">
        <authorList>
            <person name="de Groot N.N."/>
        </authorList>
    </citation>
    <scope>NUCLEOTIDE SEQUENCE [LARGE SCALE GENOMIC DNA]</scope>
    <source>
        <strain evidence="5 6">CGMCC 4.5739</strain>
    </source>
</reference>
<evidence type="ECO:0000313" key="6">
    <source>
        <dbReference type="Proteomes" id="UP000199207"/>
    </source>
</evidence>
<dbReference type="AlphaFoldDB" id="A0A1I1P9I3"/>
<dbReference type="SUPFAM" id="SSF53163">
    <property type="entry name" value="HybD-like"/>
    <property type="match status" value="1"/>
</dbReference>
<evidence type="ECO:0000256" key="4">
    <source>
        <dbReference type="ARBA" id="ARBA00022801"/>
    </source>
</evidence>
<gene>
    <name evidence="5" type="ORF">SAMN05421773_10953</name>
</gene>
<keyword evidence="6" id="KW-1185">Reference proteome</keyword>
<keyword evidence="2 5" id="KW-0645">Protease</keyword>
<dbReference type="OrthoDB" id="3828930at2"/>
<sequence length="193" mass="19231">MTGAPGAGPAPGPAVLVAGIGNVFLADDGFGPAVAAELLRRPLPDHVQVADFGIRGMDLAYRITAGCAAVILVDAVVRGEAPGTLTVLEPQIPDDTAAGLQTHAMDPVRVLALARRLAAAPAGPLPRVLLVGCEPLVRMTGAEPDVRVELSEPVARAVPEAAGLVLSLLPGLLPAAGPVRAGEPAAGRVPGGA</sequence>
<dbReference type="RefSeq" id="WP_093839696.1">
    <property type="nucleotide sequence ID" value="NZ_FOLM01000009.1"/>
</dbReference>
<dbReference type="STRING" id="910347.SAMN05421773_10953"/>
<evidence type="ECO:0000256" key="3">
    <source>
        <dbReference type="ARBA" id="ARBA00022750"/>
    </source>
</evidence>
<dbReference type="GO" id="GO:0004190">
    <property type="term" value="F:aspartic-type endopeptidase activity"/>
    <property type="evidence" value="ECO:0007669"/>
    <property type="project" value="UniProtKB-KW"/>
</dbReference>
<dbReference type="NCBIfam" id="TIGR00072">
    <property type="entry name" value="hydrog_prot"/>
    <property type="match status" value="1"/>
</dbReference>
<dbReference type="PANTHER" id="PTHR30302:SF1">
    <property type="entry name" value="HYDROGENASE 2 MATURATION PROTEASE"/>
    <property type="match status" value="1"/>
</dbReference>
<dbReference type="PANTHER" id="PTHR30302">
    <property type="entry name" value="HYDROGENASE 1 MATURATION PROTEASE"/>
    <property type="match status" value="1"/>
</dbReference>
<accession>A0A1I1P9I3</accession>
<dbReference type="GO" id="GO:0008047">
    <property type="term" value="F:enzyme activator activity"/>
    <property type="evidence" value="ECO:0007669"/>
    <property type="project" value="InterPro"/>
</dbReference>
<dbReference type="Gene3D" id="3.40.50.1450">
    <property type="entry name" value="HybD-like"/>
    <property type="match status" value="1"/>
</dbReference>
<dbReference type="Pfam" id="PF01750">
    <property type="entry name" value="HycI"/>
    <property type="match status" value="1"/>
</dbReference>